<accession>A0A1B6GXT4</accession>
<evidence type="ECO:0000313" key="2">
    <source>
        <dbReference type="EMBL" id="JAS67240.1"/>
    </source>
</evidence>
<dbReference type="PROSITE" id="PS51221">
    <property type="entry name" value="TTL"/>
    <property type="match status" value="1"/>
</dbReference>
<dbReference type="PANTHER" id="PTHR46088:SF1">
    <property type="entry name" value="TUBULIN--TYROSINE LIGASE-LIKE PROTEIN 12"/>
    <property type="match status" value="1"/>
</dbReference>
<proteinExistence type="predicted"/>
<protein>
    <recommendedName>
        <fullName evidence="1">Tubulin--tyrosine ligase-like protein 12 SET-like domain-containing protein</fullName>
    </recommendedName>
</protein>
<organism evidence="2">
    <name type="scientific">Cuerna arida</name>
    <dbReference type="NCBI Taxonomy" id="1464854"/>
    <lineage>
        <taxon>Eukaryota</taxon>
        <taxon>Metazoa</taxon>
        <taxon>Ecdysozoa</taxon>
        <taxon>Arthropoda</taxon>
        <taxon>Hexapoda</taxon>
        <taxon>Insecta</taxon>
        <taxon>Pterygota</taxon>
        <taxon>Neoptera</taxon>
        <taxon>Paraneoptera</taxon>
        <taxon>Hemiptera</taxon>
        <taxon>Auchenorrhyncha</taxon>
        <taxon>Membracoidea</taxon>
        <taxon>Cicadellidae</taxon>
        <taxon>Cicadellinae</taxon>
        <taxon>Proconiini</taxon>
        <taxon>Cuerna</taxon>
    </lineage>
</organism>
<dbReference type="SUPFAM" id="SSF56059">
    <property type="entry name" value="Glutathione synthetase ATP-binding domain-like"/>
    <property type="match status" value="1"/>
</dbReference>
<evidence type="ECO:0000259" key="1">
    <source>
        <dbReference type="Pfam" id="PF25556"/>
    </source>
</evidence>
<gene>
    <name evidence="2" type="ORF">g.7978</name>
</gene>
<dbReference type="EMBL" id="GECZ01002529">
    <property type="protein sequence ID" value="JAS67240.1"/>
    <property type="molecule type" value="Transcribed_RNA"/>
</dbReference>
<dbReference type="InterPro" id="IPR027749">
    <property type="entry name" value="TTLL12"/>
</dbReference>
<dbReference type="InterPro" id="IPR057954">
    <property type="entry name" value="SET_TTL12"/>
</dbReference>
<dbReference type="Pfam" id="PF03133">
    <property type="entry name" value="TTL"/>
    <property type="match status" value="1"/>
</dbReference>
<dbReference type="InterPro" id="IPR004344">
    <property type="entry name" value="TTL/TTLL_fam"/>
</dbReference>
<dbReference type="GO" id="GO:0005737">
    <property type="term" value="C:cytoplasm"/>
    <property type="evidence" value="ECO:0007669"/>
    <property type="project" value="TreeGrafter"/>
</dbReference>
<feature type="domain" description="Tubulin--tyrosine ligase-like protein 12 SET-like" evidence="1">
    <location>
        <begin position="76"/>
        <end position="238"/>
    </location>
</feature>
<dbReference type="Pfam" id="PF25556">
    <property type="entry name" value="SET_TTL"/>
    <property type="match status" value="1"/>
</dbReference>
<dbReference type="AlphaFoldDB" id="A0A1B6GXT4"/>
<sequence>MDATDADNSDINEIYSVDEKDYSVFVNQHEPQLKFNNIPELFWKCLCLKLKNQIFDAGNTFSMFYVENDEPEDDSDALQTKVVVSTDFVDVTDGNHIYLIDHAWTFKANEAKHHLREVPGLLERMSKLVNVPLQSENAIEEIYTRIWKFNQTYSCSALTNIEDQLPVWYVMDEFGSAIQHSDCPNFRVVPFLHIPEGIAYSVLFPIKTVKRNDDVTRDYVESIVDDWERKARLIPWKEISLRNIPFTQTEPSEEYFLSGRRNESLPNLNALIPKDTNGTVPDTRPLKVFSQYSFINENLTSSKFSIVTDEKDADILWLTSHFKQYKEFSEEFPAKFINQFPFESVITIKDLLAIVCRRKTNNNSSAFNSRFESQPNWLPTTFNLSTELTKFVSYFQHRQDEKLNNHWICKPWNLARGMDTFITDNLNCIIRLSSSGPKIAQKYIEDPVLFHRDGIGSVKFDVRYVILLKSVEPLEVYVYKNFFLRFANKPFALSDFDDYEKHFTVMNYTETATLHRLLCSDFIREYNIQYPEKKWYEVEPKILNMFREVFESATSKNPPCGIGKNPQSRALYAADLMLSKKENGEVEPKLLEINWMPDCQRACEYYPDFYNDIFELLFLDEEKEVFHKVA</sequence>
<dbReference type="PANTHER" id="PTHR46088">
    <property type="entry name" value="TUBULIN--TYROSINE LIGASE-LIKE PROTEIN 12"/>
    <property type="match status" value="1"/>
</dbReference>
<name>A0A1B6GXT4_9HEMI</name>
<dbReference type="Gene3D" id="3.30.470.20">
    <property type="entry name" value="ATP-grasp fold, B domain"/>
    <property type="match status" value="1"/>
</dbReference>
<reference evidence="2" key="1">
    <citation type="submission" date="2015-11" db="EMBL/GenBank/DDBJ databases">
        <title>De novo transcriptome assembly of four potential Pierce s Disease insect vectors from Arizona vineyards.</title>
        <authorList>
            <person name="Tassone E.E."/>
        </authorList>
    </citation>
    <scope>NUCLEOTIDE SEQUENCE</scope>
</reference>